<organism evidence="2 3">
    <name type="scientific">Gossypium harknessii</name>
    <dbReference type="NCBI Taxonomy" id="34285"/>
    <lineage>
        <taxon>Eukaryota</taxon>
        <taxon>Viridiplantae</taxon>
        <taxon>Streptophyta</taxon>
        <taxon>Embryophyta</taxon>
        <taxon>Tracheophyta</taxon>
        <taxon>Spermatophyta</taxon>
        <taxon>Magnoliopsida</taxon>
        <taxon>eudicotyledons</taxon>
        <taxon>Gunneridae</taxon>
        <taxon>Pentapetalae</taxon>
        <taxon>rosids</taxon>
        <taxon>malvids</taxon>
        <taxon>Malvales</taxon>
        <taxon>Malvaceae</taxon>
        <taxon>Malvoideae</taxon>
        <taxon>Gossypium</taxon>
    </lineage>
</organism>
<keyword evidence="3" id="KW-1185">Reference proteome</keyword>
<feature type="non-terminal residue" evidence="2">
    <location>
        <position position="134"/>
    </location>
</feature>
<name>A0A7J9HUM0_9ROSI</name>
<evidence type="ECO:0000256" key="1">
    <source>
        <dbReference type="SAM" id="MobiDB-lite"/>
    </source>
</evidence>
<evidence type="ECO:0000313" key="2">
    <source>
        <dbReference type="EMBL" id="MBA0813034.1"/>
    </source>
</evidence>
<dbReference type="AlphaFoldDB" id="A0A7J9HUM0"/>
<protein>
    <submittedName>
        <fullName evidence="2">Uncharacterized protein</fullName>
    </submittedName>
</protein>
<feature type="compositionally biased region" description="Polar residues" evidence="1">
    <location>
        <begin position="1"/>
        <end position="13"/>
    </location>
</feature>
<comment type="caution">
    <text evidence="2">The sequence shown here is derived from an EMBL/GenBank/DDBJ whole genome shotgun (WGS) entry which is preliminary data.</text>
</comment>
<dbReference type="Proteomes" id="UP000593560">
    <property type="component" value="Unassembled WGS sequence"/>
</dbReference>
<evidence type="ECO:0000313" key="3">
    <source>
        <dbReference type="Proteomes" id="UP000593560"/>
    </source>
</evidence>
<gene>
    <name evidence="2" type="ORF">Gohar_026923</name>
</gene>
<sequence length="134" mass="15285">MDSVGSLNQSQSLQGGGCATKKMRLWEEDPPDNENKESNSSNNARIEVYTNDDIDLRDDDVEREIVDRIPSIQLLDRVHNFLEESISKTAIVFVEGPWVVFDQYLTIQLWISLFSTSNMFPNSIVASIHLLRLI</sequence>
<reference evidence="2 3" key="1">
    <citation type="journal article" date="2019" name="Genome Biol. Evol.">
        <title>Insights into the evolution of the New World diploid cottons (Gossypium, subgenus Houzingenia) based on genome sequencing.</title>
        <authorList>
            <person name="Grover C.E."/>
            <person name="Arick M.A. 2nd"/>
            <person name="Thrash A."/>
            <person name="Conover J.L."/>
            <person name="Sanders W.S."/>
            <person name="Peterson D.G."/>
            <person name="Frelichowski J.E."/>
            <person name="Scheffler J.A."/>
            <person name="Scheffler B.E."/>
            <person name="Wendel J.F."/>
        </authorList>
    </citation>
    <scope>NUCLEOTIDE SEQUENCE [LARGE SCALE GENOMIC DNA]</scope>
    <source>
        <strain evidence="2">0</strain>
        <tissue evidence="2">Leaf</tissue>
    </source>
</reference>
<feature type="region of interest" description="Disordered" evidence="1">
    <location>
        <begin position="1"/>
        <end position="45"/>
    </location>
</feature>
<dbReference type="EMBL" id="JABFAD010000011">
    <property type="protein sequence ID" value="MBA0813034.1"/>
    <property type="molecule type" value="Genomic_DNA"/>
</dbReference>
<accession>A0A7J9HUM0</accession>
<proteinExistence type="predicted"/>